<feature type="region of interest" description="Disordered" evidence="1">
    <location>
        <begin position="114"/>
        <end position="153"/>
    </location>
</feature>
<gene>
    <name evidence="2" type="ORF">CT0861_11440</name>
</gene>
<keyword evidence="3" id="KW-1185">Reference proteome</keyword>
<sequence>GQPSLSPSPHHLWLSTSDGFPQTSTVATVATVAAMEYRPKDVHTKHLTETDRIRIRTLYFDAHMPQKAIATKTGYTINQVRYAVRADSAAIKPRSGRPRRLDKDQEKHVVKVPHLDTNDPSKITYTHHKRDVAGGKTPPEAVHHKARSEEPNH</sequence>
<organism evidence="2 3">
    <name type="scientific">Colletotrichum tofieldiae</name>
    <dbReference type="NCBI Taxonomy" id="708197"/>
    <lineage>
        <taxon>Eukaryota</taxon>
        <taxon>Fungi</taxon>
        <taxon>Dikarya</taxon>
        <taxon>Ascomycota</taxon>
        <taxon>Pezizomycotina</taxon>
        <taxon>Sordariomycetes</taxon>
        <taxon>Hypocreomycetidae</taxon>
        <taxon>Glomerellales</taxon>
        <taxon>Glomerellaceae</taxon>
        <taxon>Colletotrichum</taxon>
        <taxon>Colletotrichum spaethianum species complex</taxon>
    </lineage>
</organism>
<accession>A0A166ZAP6</accession>
<comment type="caution">
    <text evidence="2">The sequence shown here is derived from an EMBL/GenBank/DDBJ whole genome shotgun (WGS) entry which is preliminary data.</text>
</comment>
<feature type="non-terminal residue" evidence="2">
    <location>
        <position position="1"/>
    </location>
</feature>
<evidence type="ECO:0000313" key="2">
    <source>
        <dbReference type="EMBL" id="KZL78652.1"/>
    </source>
</evidence>
<dbReference type="AlphaFoldDB" id="A0A166ZAP6"/>
<evidence type="ECO:0000313" key="3">
    <source>
        <dbReference type="Proteomes" id="UP000076552"/>
    </source>
</evidence>
<evidence type="ECO:0000256" key="1">
    <source>
        <dbReference type="SAM" id="MobiDB-lite"/>
    </source>
</evidence>
<dbReference type="EMBL" id="LFIV01000001">
    <property type="protein sequence ID" value="KZL78652.1"/>
    <property type="molecule type" value="Genomic_DNA"/>
</dbReference>
<feature type="compositionally biased region" description="Basic and acidic residues" evidence="1">
    <location>
        <begin position="141"/>
        <end position="153"/>
    </location>
</feature>
<reference evidence="2 3" key="1">
    <citation type="submission" date="2015-06" db="EMBL/GenBank/DDBJ databases">
        <title>Survival trade-offs in plant roots during colonization by closely related pathogenic and mutualistic fungi.</title>
        <authorList>
            <person name="Hacquard S."/>
            <person name="Kracher B."/>
            <person name="Hiruma K."/>
            <person name="Weinman A."/>
            <person name="Muench P."/>
            <person name="Garrido Oter R."/>
            <person name="Ver Loren van Themaat E."/>
            <person name="Dallerey J.-F."/>
            <person name="Damm U."/>
            <person name="Henrissat B."/>
            <person name="Lespinet O."/>
            <person name="Thon M."/>
            <person name="Kemen E."/>
            <person name="McHardy A.C."/>
            <person name="Schulze-Lefert P."/>
            <person name="O'Connell R.J."/>
        </authorList>
    </citation>
    <scope>NUCLEOTIDE SEQUENCE [LARGE SCALE GENOMIC DNA]</scope>
    <source>
        <strain evidence="2 3">0861</strain>
    </source>
</reference>
<dbReference type="Proteomes" id="UP000076552">
    <property type="component" value="Unassembled WGS sequence"/>
</dbReference>
<proteinExistence type="predicted"/>
<name>A0A166ZAP6_9PEZI</name>
<dbReference type="STRING" id="708197.A0A166ZAP6"/>
<protein>
    <submittedName>
        <fullName evidence="2">Beta-1,3-glucosidase</fullName>
    </submittedName>
</protein>